<reference evidence="2 3" key="1">
    <citation type="submission" date="2021-06" db="EMBL/GenBank/DDBJ databases">
        <title>Caerostris extrusa draft genome.</title>
        <authorList>
            <person name="Kono N."/>
            <person name="Arakawa K."/>
        </authorList>
    </citation>
    <scope>NUCLEOTIDE SEQUENCE [LARGE SCALE GENOMIC DNA]</scope>
</reference>
<accession>A0AAV4NAL5</accession>
<protein>
    <submittedName>
        <fullName evidence="2">Uncharacterized protein</fullName>
    </submittedName>
</protein>
<evidence type="ECO:0000256" key="1">
    <source>
        <dbReference type="SAM" id="MobiDB-lite"/>
    </source>
</evidence>
<organism evidence="2 3">
    <name type="scientific">Caerostris extrusa</name>
    <name type="common">Bark spider</name>
    <name type="synonym">Caerostris bankana</name>
    <dbReference type="NCBI Taxonomy" id="172846"/>
    <lineage>
        <taxon>Eukaryota</taxon>
        <taxon>Metazoa</taxon>
        <taxon>Ecdysozoa</taxon>
        <taxon>Arthropoda</taxon>
        <taxon>Chelicerata</taxon>
        <taxon>Arachnida</taxon>
        <taxon>Araneae</taxon>
        <taxon>Araneomorphae</taxon>
        <taxon>Entelegynae</taxon>
        <taxon>Araneoidea</taxon>
        <taxon>Araneidae</taxon>
        <taxon>Caerostris</taxon>
    </lineage>
</organism>
<sequence>KVREYHFDSSAVQRRYVIKNGLKKAKNETNQPNTAEPGHEAEAAGAISAIHGAAVCCWFAGDSRSTLLGSSFSSFHS</sequence>
<evidence type="ECO:0000313" key="3">
    <source>
        <dbReference type="Proteomes" id="UP001054945"/>
    </source>
</evidence>
<feature type="non-terminal residue" evidence="2">
    <location>
        <position position="1"/>
    </location>
</feature>
<dbReference type="EMBL" id="BPLR01003120">
    <property type="protein sequence ID" value="GIX81360.1"/>
    <property type="molecule type" value="Genomic_DNA"/>
</dbReference>
<keyword evidence="3" id="KW-1185">Reference proteome</keyword>
<name>A0AAV4NAL5_CAEEX</name>
<dbReference type="AlphaFoldDB" id="A0AAV4NAL5"/>
<gene>
    <name evidence="2" type="ORF">CEXT_380931</name>
</gene>
<feature type="region of interest" description="Disordered" evidence="1">
    <location>
        <begin position="22"/>
        <end position="41"/>
    </location>
</feature>
<evidence type="ECO:0000313" key="2">
    <source>
        <dbReference type="EMBL" id="GIX81360.1"/>
    </source>
</evidence>
<proteinExistence type="predicted"/>
<dbReference type="Proteomes" id="UP001054945">
    <property type="component" value="Unassembled WGS sequence"/>
</dbReference>
<comment type="caution">
    <text evidence="2">The sequence shown here is derived from an EMBL/GenBank/DDBJ whole genome shotgun (WGS) entry which is preliminary data.</text>
</comment>